<dbReference type="GO" id="GO:0006508">
    <property type="term" value="P:proteolysis"/>
    <property type="evidence" value="ECO:0007669"/>
    <property type="project" value="UniProtKB-KW"/>
</dbReference>
<dbReference type="Gene3D" id="3.40.50.1820">
    <property type="entry name" value="alpha/beta hydrolase"/>
    <property type="match status" value="1"/>
</dbReference>
<reference evidence="15 16" key="1">
    <citation type="submission" date="2016-10" db="EMBL/GenBank/DDBJ databases">
        <title>The Draft Genome Sequence of the Potato Rhizosphere Bacteria Ochrobactrum sp. IPA7.2.</title>
        <authorList>
            <person name="Gogoleva N.E."/>
            <person name="Khlopko Y.A."/>
            <person name="Burygin G.L."/>
            <person name="Plotnikov A.O."/>
        </authorList>
    </citation>
    <scope>NUCLEOTIDE SEQUENCE [LARGE SCALE GENOMIC DNA]</scope>
    <source>
        <strain evidence="15 16">IPA7.2</strain>
    </source>
</reference>
<dbReference type="PIRSF" id="PIRSF006431">
    <property type="entry name" value="Pept_S33"/>
    <property type="match status" value="1"/>
</dbReference>
<evidence type="ECO:0000256" key="10">
    <source>
        <dbReference type="ARBA" id="ARBA00029605"/>
    </source>
</evidence>
<dbReference type="InterPro" id="IPR000073">
    <property type="entry name" value="AB_hydrolase_1"/>
</dbReference>
<dbReference type="EC" id="3.4.11.5" evidence="4 11"/>
<dbReference type="InterPro" id="IPR002410">
    <property type="entry name" value="Peptidase_S33"/>
</dbReference>
<dbReference type="RefSeq" id="WP_071633870.1">
    <property type="nucleotide sequence ID" value="NZ_MOEC01000036.1"/>
</dbReference>
<dbReference type="PANTHER" id="PTHR43722:SF1">
    <property type="entry name" value="PROLINE IMINOPEPTIDASE"/>
    <property type="match status" value="1"/>
</dbReference>
<gene>
    <name evidence="15" type="ORF">BLA27_23815</name>
</gene>
<keyword evidence="9 11" id="KW-0378">Hydrolase</keyword>
<evidence type="ECO:0000256" key="12">
    <source>
        <dbReference type="PIRSR" id="PIRSR006431-1"/>
    </source>
</evidence>
<evidence type="ECO:0000256" key="5">
    <source>
        <dbReference type="ARBA" id="ARBA00021843"/>
    </source>
</evidence>
<dbReference type="InterPro" id="IPR029058">
    <property type="entry name" value="AB_hydrolase_fold"/>
</dbReference>
<protein>
    <recommendedName>
        <fullName evidence="5 11">Proline iminopeptidase</fullName>
        <shortName evidence="11">PIP</shortName>
        <ecNumber evidence="4 11">3.4.11.5</ecNumber>
    </recommendedName>
    <alternativeName>
        <fullName evidence="10 11">Prolyl aminopeptidase</fullName>
    </alternativeName>
</protein>
<dbReference type="Pfam" id="PF00561">
    <property type="entry name" value="Abhydrolase_1"/>
    <property type="match status" value="1"/>
</dbReference>
<accession>A0A1J6HD41</accession>
<feature type="active site" description="Nucleophile" evidence="12">
    <location>
        <position position="140"/>
    </location>
</feature>
<proteinExistence type="inferred from homology"/>
<keyword evidence="6 11" id="KW-0031">Aminopeptidase</keyword>
<dbReference type="AlphaFoldDB" id="A0A1J6HD41"/>
<sequence length="345" mass="38147">MTEAKRVLEGKIYSSDEKAQLFNNMEPQSGASGAASLAQPVQEFRLPVSDLHELSVLEYGNPKGIPAVFLHGGPGAGVSNKQIASFDLNTYRVITFDQRGAGRSTPIAEIAENTTQHLIADMETLRKKLGIKRWLVAGGSWGSCLSLAYGIAHPQHCLGFRLHGIFLGGQEDVDWWFHGCRAIFPDHWQEFAEFVQESERADLLAAYYTRLTSGDPVQEQAAAQSLRGFSARTQTFEPDTNHVSELLKPEAALAVSRIFTHYCINRAFLPENYLIGRIDRIRHLPAEIVQARYDTVTPMMTAWKLKEAWPEAGFTIVTLANHQSTIGPMADALAAASARLARQLV</sequence>
<evidence type="ECO:0000256" key="2">
    <source>
        <dbReference type="ARBA" id="ARBA00004496"/>
    </source>
</evidence>
<evidence type="ECO:0000256" key="4">
    <source>
        <dbReference type="ARBA" id="ARBA00012568"/>
    </source>
</evidence>
<feature type="domain" description="AB hydrolase-1" evidence="14">
    <location>
        <begin position="68"/>
        <end position="312"/>
    </location>
</feature>
<comment type="subcellular location">
    <subcellularLocation>
        <location evidence="2 11">Cytoplasm</location>
    </subcellularLocation>
</comment>
<evidence type="ECO:0000313" key="16">
    <source>
        <dbReference type="Proteomes" id="UP000182985"/>
    </source>
</evidence>
<evidence type="ECO:0000259" key="14">
    <source>
        <dbReference type="Pfam" id="PF00561"/>
    </source>
</evidence>
<organism evidence="15 16">
    <name type="scientific">Brucella cytisi</name>
    <dbReference type="NCBI Taxonomy" id="407152"/>
    <lineage>
        <taxon>Bacteria</taxon>
        <taxon>Pseudomonadati</taxon>
        <taxon>Pseudomonadota</taxon>
        <taxon>Alphaproteobacteria</taxon>
        <taxon>Hyphomicrobiales</taxon>
        <taxon>Brucellaceae</taxon>
        <taxon>Brucella/Ochrobactrum group</taxon>
        <taxon>Brucella</taxon>
    </lineage>
</organism>
<evidence type="ECO:0000313" key="15">
    <source>
        <dbReference type="EMBL" id="OIS91037.1"/>
    </source>
</evidence>
<evidence type="ECO:0000256" key="13">
    <source>
        <dbReference type="RuleBase" id="RU003421"/>
    </source>
</evidence>
<keyword evidence="16" id="KW-1185">Reference proteome</keyword>
<comment type="similarity">
    <text evidence="3 11 13">Belongs to the peptidase S33 family.</text>
</comment>
<feature type="active site" description="Proton donor" evidence="12">
    <location>
        <position position="322"/>
    </location>
</feature>
<evidence type="ECO:0000256" key="8">
    <source>
        <dbReference type="ARBA" id="ARBA00022670"/>
    </source>
</evidence>
<dbReference type="GO" id="GO:0005737">
    <property type="term" value="C:cytoplasm"/>
    <property type="evidence" value="ECO:0007669"/>
    <property type="project" value="UniProtKB-SubCell"/>
</dbReference>
<evidence type="ECO:0000256" key="11">
    <source>
        <dbReference type="PIRNR" id="PIRNR006431"/>
    </source>
</evidence>
<evidence type="ECO:0000256" key="1">
    <source>
        <dbReference type="ARBA" id="ARBA00001585"/>
    </source>
</evidence>
<keyword evidence="8 11" id="KW-0645">Protease</keyword>
<evidence type="ECO:0000256" key="3">
    <source>
        <dbReference type="ARBA" id="ARBA00010088"/>
    </source>
</evidence>
<feature type="active site" evidence="12">
    <location>
        <position position="294"/>
    </location>
</feature>
<evidence type="ECO:0000256" key="9">
    <source>
        <dbReference type="ARBA" id="ARBA00022801"/>
    </source>
</evidence>
<dbReference type="InterPro" id="IPR005944">
    <property type="entry name" value="Pro_iminopeptidase"/>
</dbReference>
<dbReference type="EMBL" id="MOEC01000036">
    <property type="protein sequence ID" value="OIS91037.1"/>
    <property type="molecule type" value="Genomic_DNA"/>
</dbReference>
<name>A0A1J6HD41_9HYPH</name>
<evidence type="ECO:0000256" key="7">
    <source>
        <dbReference type="ARBA" id="ARBA00022490"/>
    </source>
</evidence>
<evidence type="ECO:0000256" key="6">
    <source>
        <dbReference type="ARBA" id="ARBA00022438"/>
    </source>
</evidence>
<dbReference type="OrthoDB" id="9796770at2"/>
<comment type="catalytic activity">
    <reaction evidence="1 11 13">
        <text>Release of N-terminal proline from a peptide.</text>
        <dbReference type="EC" id="3.4.11.5"/>
    </reaction>
</comment>
<comment type="caution">
    <text evidence="15">The sequence shown here is derived from an EMBL/GenBank/DDBJ whole genome shotgun (WGS) entry which is preliminary data.</text>
</comment>
<dbReference type="Proteomes" id="UP000182985">
    <property type="component" value="Unassembled WGS sequence"/>
</dbReference>
<keyword evidence="7 11" id="KW-0963">Cytoplasm</keyword>
<dbReference type="GO" id="GO:0004177">
    <property type="term" value="F:aminopeptidase activity"/>
    <property type="evidence" value="ECO:0007669"/>
    <property type="project" value="UniProtKB-UniRule"/>
</dbReference>
<dbReference type="SUPFAM" id="SSF53474">
    <property type="entry name" value="alpha/beta-Hydrolases"/>
    <property type="match status" value="1"/>
</dbReference>
<dbReference type="NCBIfam" id="TIGR01249">
    <property type="entry name" value="pro_imino_pep_1"/>
    <property type="match status" value="1"/>
</dbReference>
<dbReference type="PANTHER" id="PTHR43722">
    <property type="entry name" value="PROLINE IMINOPEPTIDASE"/>
    <property type="match status" value="1"/>
</dbReference>
<dbReference type="PRINTS" id="PR00793">
    <property type="entry name" value="PROAMNOPTASE"/>
</dbReference>